<proteinExistence type="predicted"/>
<name>A0A0C9TR17_PAXIN</name>
<dbReference type="Proteomes" id="UP000053647">
    <property type="component" value="Unassembled WGS sequence"/>
</dbReference>
<protein>
    <submittedName>
        <fullName evidence="2">Uncharacterized protein</fullName>
    </submittedName>
</protein>
<evidence type="ECO:0000313" key="2">
    <source>
        <dbReference type="EMBL" id="KIJ10167.1"/>
    </source>
</evidence>
<evidence type="ECO:0000313" key="3">
    <source>
        <dbReference type="Proteomes" id="UP000053647"/>
    </source>
</evidence>
<dbReference type="HOGENOM" id="CLU_376865_0_0_1"/>
<dbReference type="OrthoDB" id="2436145at2759"/>
<dbReference type="AlphaFoldDB" id="A0A0C9TR17"/>
<feature type="region of interest" description="Disordered" evidence="1">
    <location>
        <begin position="529"/>
        <end position="560"/>
    </location>
</feature>
<evidence type="ECO:0000256" key="1">
    <source>
        <dbReference type="SAM" id="MobiDB-lite"/>
    </source>
</evidence>
<keyword evidence="3" id="KW-1185">Reference proteome</keyword>
<reference evidence="2 3" key="1">
    <citation type="submission" date="2014-06" db="EMBL/GenBank/DDBJ databases">
        <authorList>
            <consortium name="DOE Joint Genome Institute"/>
            <person name="Kuo A."/>
            <person name="Kohler A."/>
            <person name="Nagy L.G."/>
            <person name="Floudas D."/>
            <person name="Copeland A."/>
            <person name="Barry K.W."/>
            <person name="Cichocki N."/>
            <person name="Veneault-Fourrey C."/>
            <person name="LaButti K."/>
            <person name="Lindquist E.A."/>
            <person name="Lipzen A."/>
            <person name="Lundell T."/>
            <person name="Morin E."/>
            <person name="Murat C."/>
            <person name="Sun H."/>
            <person name="Tunlid A."/>
            <person name="Henrissat B."/>
            <person name="Grigoriev I.V."/>
            <person name="Hibbett D.S."/>
            <person name="Martin F."/>
            <person name="Nordberg H.P."/>
            <person name="Cantor M.N."/>
            <person name="Hua S.X."/>
        </authorList>
    </citation>
    <scope>NUCLEOTIDE SEQUENCE [LARGE SCALE GENOMIC DNA]</scope>
    <source>
        <strain evidence="2 3">ATCC 200175</strain>
    </source>
</reference>
<dbReference type="EMBL" id="KN819415">
    <property type="protein sequence ID" value="KIJ10167.1"/>
    <property type="molecule type" value="Genomic_DNA"/>
</dbReference>
<reference evidence="3" key="2">
    <citation type="submission" date="2015-01" db="EMBL/GenBank/DDBJ databases">
        <title>Evolutionary Origins and Diversification of the Mycorrhizal Mutualists.</title>
        <authorList>
            <consortium name="DOE Joint Genome Institute"/>
            <consortium name="Mycorrhizal Genomics Consortium"/>
            <person name="Kohler A."/>
            <person name="Kuo A."/>
            <person name="Nagy L.G."/>
            <person name="Floudas D."/>
            <person name="Copeland A."/>
            <person name="Barry K.W."/>
            <person name="Cichocki N."/>
            <person name="Veneault-Fourrey C."/>
            <person name="LaButti K."/>
            <person name="Lindquist E.A."/>
            <person name="Lipzen A."/>
            <person name="Lundell T."/>
            <person name="Morin E."/>
            <person name="Murat C."/>
            <person name="Riley R."/>
            <person name="Ohm R."/>
            <person name="Sun H."/>
            <person name="Tunlid A."/>
            <person name="Henrissat B."/>
            <person name="Grigoriev I.V."/>
            <person name="Hibbett D.S."/>
            <person name="Martin F."/>
        </authorList>
    </citation>
    <scope>NUCLEOTIDE SEQUENCE [LARGE SCALE GENOMIC DNA]</scope>
    <source>
        <strain evidence="3">ATCC 200175</strain>
    </source>
</reference>
<organism evidence="2 3">
    <name type="scientific">Paxillus involutus ATCC 200175</name>
    <dbReference type="NCBI Taxonomy" id="664439"/>
    <lineage>
        <taxon>Eukaryota</taxon>
        <taxon>Fungi</taxon>
        <taxon>Dikarya</taxon>
        <taxon>Basidiomycota</taxon>
        <taxon>Agaricomycotina</taxon>
        <taxon>Agaricomycetes</taxon>
        <taxon>Agaricomycetidae</taxon>
        <taxon>Boletales</taxon>
        <taxon>Paxilineae</taxon>
        <taxon>Paxillaceae</taxon>
        <taxon>Paxillus</taxon>
    </lineage>
</organism>
<gene>
    <name evidence="2" type="ORF">PAXINDRAFT_86468</name>
</gene>
<feature type="compositionally biased region" description="Acidic residues" evidence="1">
    <location>
        <begin position="538"/>
        <end position="558"/>
    </location>
</feature>
<sequence length="736" mass="80985">MVPVQVVCQQIKGDQYNEYIRRIRTRTLGGISPEFRAHAERCLFPYKPFRDLEKQDQSFNMITPASGLTTTNNETEERKWTDAEKKVFDATLLAFARWEVDYANLVIRAVRCEGRTEDPEQICKACRAKAAEAKLDPEQQHSKLVQREKFTPHNISSSDARTLDALLKDPLVFDIYQHLENNDNGTDCFLALYDAARQGKLATHETFRDICKVFSDKLQRSNSSNPNLKTLVASSADALSNPELIFENIARVKRFVDSIKYSGPVAVAGDCTKVRPRLTYSNDYGSHILGSVLPLEDCEVDDGEDIENMIKKVKDANAVATQVRAIIIKPTIPRTPPLVVALVPTNGKDTAEEIHNLLLVLLKMAATLRLLIISFAADGAASELAAQSMMDKAASELPPVKYDYPLYGIHLRAPVFKGTGPLVSVTDAPHAQKTSRNQPQHGTHTASLGIGYVINCSLIDLYHIPGSGIVQRDVRNVDKQDDGAARRLYHHNALNATCEEKDGKIGIHEGFDGLFVWLFIQAISTKKSTKGTIKPEDAESGIDSADELDNSDSGEDTSLENLDPAQAACEVARLSRLSDDLGSGIEKAAAVALDPTPSTVLPVHPLGLGPPDVVPAPITIVKSAILDENHKALVALMLKSRLLHQSKATVRSERVVNLDPRFASVNRTISGVDKESKMTVQEASHRVRIAQALDSEFIQAKKVRELRWQNAARAIAQLVMPKGMLDITPSSVYVVD</sequence>
<accession>A0A0C9TR17</accession>